<dbReference type="SMART" id="SM00283">
    <property type="entry name" value="MA"/>
    <property type="match status" value="1"/>
</dbReference>
<dbReference type="Pfam" id="PF00015">
    <property type="entry name" value="MCPsignal"/>
    <property type="match status" value="1"/>
</dbReference>
<comment type="caution">
    <text evidence="11">The sequence shown here is derived from an EMBL/GenBank/DDBJ whole genome shotgun (WGS) entry which is preliminary data.</text>
</comment>
<dbReference type="InterPro" id="IPR003660">
    <property type="entry name" value="HAMP_dom"/>
</dbReference>
<evidence type="ECO:0000256" key="3">
    <source>
        <dbReference type="ARBA" id="ARBA00023136"/>
    </source>
</evidence>
<organism evidence="11 12">
    <name type="scientific">Cytobacillus purgationiresistens</name>
    <dbReference type="NCBI Taxonomy" id="863449"/>
    <lineage>
        <taxon>Bacteria</taxon>
        <taxon>Bacillati</taxon>
        <taxon>Bacillota</taxon>
        <taxon>Bacilli</taxon>
        <taxon>Bacillales</taxon>
        <taxon>Bacillaceae</taxon>
        <taxon>Cytobacillus</taxon>
    </lineage>
</organism>
<keyword evidence="2" id="KW-1003">Cell membrane</keyword>
<evidence type="ECO:0000256" key="8">
    <source>
        <dbReference type="SAM" id="Phobius"/>
    </source>
</evidence>
<evidence type="ECO:0000313" key="12">
    <source>
        <dbReference type="Proteomes" id="UP001238088"/>
    </source>
</evidence>
<evidence type="ECO:0000256" key="6">
    <source>
        <dbReference type="PROSITE-ProRule" id="PRU00284"/>
    </source>
</evidence>
<name>A0ABU0AIV0_9BACI</name>
<accession>A0ABU0AIV0</accession>
<keyword evidence="8" id="KW-0812">Transmembrane</keyword>
<evidence type="ECO:0000256" key="4">
    <source>
        <dbReference type="ARBA" id="ARBA00023224"/>
    </source>
</evidence>
<dbReference type="Gene3D" id="1.10.287.950">
    <property type="entry name" value="Methyl-accepting chemotaxis protein"/>
    <property type="match status" value="1"/>
</dbReference>
<evidence type="ECO:0000259" key="10">
    <source>
        <dbReference type="PROSITE" id="PS50885"/>
    </source>
</evidence>
<evidence type="ECO:0000256" key="1">
    <source>
        <dbReference type="ARBA" id="ARBA00004236"/>
    </source>
</evidence>
<evidence type="ECO:0000256" key="2">
    <source>
        <dbReference type="ARBA" id="ARBA00022475"/>
    </source>
</evidence>
<evidence type="ECO:0000259" key="9">
    <source>
        <dbReference type="PROSITE" id="PS50111"/>
    </source>
</evidence>
<feature type="transmembrane region" description="Helical" evidence="8">
    <location>
        <begin position="39"/>
        <end position="63"/>
    </location>
</feature>
<dbReference type="SMART" id="SM00304">
    <property type="entry name" value="HAMP"/>
    <property type="match status" value="1"/>
</dbReference>
<keyword evidence="3 8" id="KW-0472">Membrane</keyword>
<comment type="subcellular location">
    <subcellularLocation>
        <location evidence="1">Cell membrane</location>
    </subcellularLocation>
</comment>
<keyword evidence="12" id="KW-1185">Reference proteome</keyword>
<dbReference type="Proteomes" id="UP001238088">
    <property type="component" value="Unassembled WGS sequence"/>
</dbReference>
<feature type="transmembrane region" description="Helical" evidence="8">
    <location>
        <begin position="206"/>
        <end position="232"/>
    </location>
</feature>
<proteinExistence type="inferred from homology"/>
<dbReference type="InterPro" id="IPR004090">
    <property type="entry name" value="Chemotax_Me-accpt_rcpt"/>
</dbReference>
<sequence>MKWGKKNRKHPKRKKKGESLTRFLTKTKLWKRLKIGQKYGVALFFTIGLFTLSTLISFIMMAYANTKINFAEEATDKAIEIAETSATFHHKGSTIGNYIIDSNPKHLALFKEIEAEFEKQKKEVVPVLTTDEMKELYNQIDNDDKEVNRLFYEEIEPQVKLQNVREYRLSKLKADNLITDTVSHLNQLLEIVKSEQIQASQQASKILTLTLIVLVVSIIISAVLGILCILIISKLISKRLREIVHVSNEVAAGNLSVSQIKVTDNDEISELGHATNTMKEKLQGMIKEINDVSTNVSERSGELSISANEVRSASQQISSTMQELNGGAEEQASSSTALARMMEDYLHKVEIAKSNGETVQSGSNEVLNLTKTGDALMKGSQNQMNVINEIMKDSVQRVKGLDTETKQVSRLVGVIQEIANQTNLLALNAAIEAARAGEQGRGFAVVADEVRKLAEQVSLSVNDITNIVKGIQQESENVVNSLQNGYNQVQKGTEQIHLTVDTFQEISQSVNLMSINVNEITSSLEQVSTGSITMNSAIESIAAVSEQSAAGIEQTSASVTQTNISMENISESVQSLSELAEKLNQMIMQFKVK</sequence>
<gene>
    <name evidence="11" type="ORF">J2S17_002582</name>
</gene>
<reference evidence="11 12" key="1">
    <citation type="submission" date="2023-07" db="EMBL/GenBank/DDBJ databases">
        <title>Genomic Encyclopedia of Type Strains, Phase IV (KMG-IV): sequencing the most valuable type-strain genomes for metagenomic binning, comparative biology and taxonomic classification.</title>
        <authorList>
            <person name="Goeker M."/>
        </authorList>
    </citation>
    <scope>NUCLEOTIDE SEQUENCE [LARGE SCALE GENOMIC DNA]</scope>
    <source>
        <strain evidence="11 12">DSM 23494</strain>
    </source>
</reference>
<evidence type="ECO:0000256" key="5">
    <source>
        <dbReference type="ARBA" id="ARBA00029447"/>
    </source>
</evidence>
<dbReference type="InterPro" id="IPR004089">
    <property type="entry name" value="MCPsignal_dom"/>
</dbReference>
<keyword evidence="4 6" id="KW-0807">Transducer</keyword>
<dbReference type="EMBL" id="JAUSUB010000010">
    <property type="protein sequence ID" value="MDQ0270697.1"/>
    <property type="molecule type" value="Genomic_DNA"/>
</dbReference>
<evidence type="ECO:0000313" key="11">
    <source>
        <dbReference type="EMBL" id="MDQ0270697.1"/>
    </source>
</evidence>
<feature type="domain" description="Methyl-accepting transducer" evidence="9">
    <location>
        <begin position="306"/>
        <end position="542"/>
    </location>
</feature>
<dbReference type="PANTHER" id="PTHR32089:SF112">
    <property type="entry name" value="LYSOZYME-LIKE PROTEIN-RELATED"/>
    <property type="match status" value="1"/>
</dbReference>
<dbReference type="RefSeq" id="WP_307475333.1">
    <property type="nucleotide sequence ID" value="NZ_JAUSUB010000010.1"/>
</dbReference>
<dbReference type="Pfam" id="PF00672">
    <property type="entry name" value="HAMP"/>
    <property type="match status" value="1"/>
</dbReference>
<protein>
    <submittedName>
        <fullName evidence="11">Methyl-accepting chemotaxis protein</fullName>
    </submittedName>
</protein>
<dbReference type="SUPFAM" id="SSF58104">
    <property type="entry name" value="Methyl-accepting chemotaxis protein (MCP) signaling domain"/>
    <property type="match status" value="1"/>
</dbReference>
<keyword evidence="7" id="KW-0175">Coiled coil</keyword>
<feature type="domain" description="HAMP" evidence="10">
    <location>
        <begin position="234"/>
        <end position="287"/>
    </location>
</feature>
<evidence type="ECO:0000256" key="7">
    <source>
        <dbReference type="SAM" id="Coils"/>
    </source>
</evidence>
<dbReference type="PROSITE" id="PS50111">
    <property type="entry name" value="CHEMOTAXIS_TRANSDUC_2"/>
    <property type="match status" value="1"/>
</dbReference>
<keyword evidence="8" id="KW-1133">Transmembrane helix</keyword>
<dbReference type="PROSITE" id="PS50885">
    <property type="entry name" value="HAMP"/>
    <property type="match status" value="1"/>
</dbReference>
<dbReference type="CDD" id="cd06225">
    <property type="entry name" value="HAMP"/>
    <property type="match status" value="1"/>
</dbReference>
<feature type="coiled-coil region" evidence="7">
    <location>
        <begin position="566"/>
        <end position="593"/>
    </location>
</feature>
<dbReference type="PRINTS" id="PR00260">
    <property type="entry name" value="CHEMTRNSDUCR"/>
</dbReference>
<comment type="similarity">
    <text evidence="5">Belongs to the methyl-accepting chemotaxis (MCP) protein family.</text>
</comment>
<dbReference type="PANTHER" id="PTHR32089">
    <property type="entry name" value="METHYL-ACCEPTING CHEMOTAXIS PROTEIN MCPB"/>
    <property type="match status" value="1"/>
</dbReference>
<dbReference type="CDD" id="cd11386">
    <property type="entry name" value="MCP_signal"/>
    <property type="match status" value="1"/>
</dbReference>